<evidence type="ECO:0000313" key="6">
    <source>
        <dbReference type="EMBL" id="KAJ3492163.1"/>
    </source>
</evidence>
<dbReference type="GO" id="GO:0000724">
    <property type="term" value="P:double-strand break repair via homologous recombination"/>
    <property type="evidence" value="ECO:0007669"/>
    <property type="project" value="TreeGrafter"/>
</dbReference>
<reference evidence="6" key="1">
    <citation type="submission" date="2022-07" db="EMBL/GenBank/DDBJ databases">
        <title>Genome Sequence of Physisporinus lineatus.</title>
        <authorList>
            <person name="Buettner E."/>
        </authorList>
    </citation>
    <scope>NUCLEOTIDE SEQUENCE</scope>
    <source>
        <strain evidence="6">VT162</strain>
    </source>
</reference>
<evidence type="ECO:0000259" key="5">
    <source>
        <dbReference type="PROSITE" id="PS51192"/>
    </source>
</evidence>
<dbReference type="GO" id="GO:0043138">
    <property type="term" value="F:3'-5' DNA helicase activity"/>
    <property type="evidence" value="ECO:0007669"/>
    <property type="project" value="TreeGrafter"/>
</dbReference>
<dbReference type="Proteomes" id="UP001212997">
    <property type="component" value="Unassembled WGS sequence"/>
</dbReference>
<dbReference type="InterPro" id="IPR027417">
    <property type="entry name" value="P-loop_NTPase"/>
</dbReference>
<keyword evidence="7" id="KW-1185">Reference proteome</keyword>
<proteinExistence type="inferred from homology"/>
<dbReference type="SMART" id="SM00487">
    <property type="entry name" value="DEXDc"/>
    <property type="match status" value="1"/>
</dbReference>
<dbReference type="GO" id="GO:0005737">
    <property type="term" value="C:cytoplasm"/>
    <property type="evidence" value="ECO:0007669"/>
    <property type="project" value="TreeGrafter"/>
</dbReference>
<dbReference type="InterPro" id="IPR014001">
    <property type="entry name" value="Helicase_ATP-bd"/>
</dbReference>
<dbReference type="PANTHER" id="PTHR13710">
    <property type="entry name" value="DNA HELICASE RECQ FAMILY MEMBER"/>
    <property type="match status" value="1"/>
</dbReference>
<dbReference type="SUPFAM" id="SSF52540">
    <property type="entry name" value="P-loop containing nucleoside triphosphate hydrolases"/>
    <property type="match status" value="1"/>
</dbReference>
<name>A0AAD5VD59_9APHY</name>
<dbReference type="PROSITE" id="PS51192">
    <property type="entry name" value="HELICASE_ATP_BIND_1"/>
    <property type="match status" value="1"/>
</dbReference>
<dbReference type="GO" id="GO:0003677">
    <property type="term" value="F:DNA binding"/>
    <property type="evidence" value="ECO:0007669"/>
    <property type="project" value="UniProtKB-KW"/>
</dbReference>
<dbReference type="Pfam" id="PF00270">
    <property type="entry name" value="DEAD"/>
    <property type="match status" value="1"/>
</dbReference>
<accession>A0AAD5VD59</accession>
<feature type="domain" description="Helicase ATP-binding" evidence="5">
    <location>
        <begin position="37"/>
        <end position="199"/>
    </location>
</feature>
<comment type="caution">
    <text evidence="6">The sequence shown here is derived from an EMBL/GenBank/DDBJ whole genome shotgun (WGS) entry which is preliminary data.</text>
</comment>
<organism evidence="6 7">
    <name type="scientific">Meripilus lineatus</name>
    <dbReference type="NCBI Taxonomy" id="2056292"/>
    <lineage>
        <taxon>Eukaryota</taxon>
        <taxon>Fungi</taxon>
        <taxon>Dikarya</taxon>
        <taxon>Basidiomycota</taxon>
        <taxon>Agaricomycotina</taxon>
        <taxon>Agaricomycetes</taxon>
        <taxon>Polyporales</taxon>
        <taxon>Meripilaceae</taxon>
        <taxon>Meripilus</taxon>
    </lineage>
</organism>
<keyword evidence="4" id="KW-0539">Nucleus</keyword>
<evidence type="ECO:0000256" key="1">
    <source>
        <dbReference type="ARBA" id="ARBA00005446"/>
    </source>
</evidence>
<dbReference type="GO" id="GO:0005524">
    <property type="term" value="F:ATP binding"/>
    <property type="evidence" value="ECO:0007669"/>
    <property type="project" value="InterPro"/>
</dbReference>
<sequence length="291" mass="32929">MTQNPPREDLPTIGGIRQRTLESLGHRPCLWQCESTLAILKGGRDVVCISGTGSGKTLTFWMPLLFRDGGIQVVITPLNILGEQNRRQLQRLGISAIAINGDTATPENLQEIMDLKHRVVVVNPEIAFKDGGSFGRVWKNQAFTSKIISIIWDEGHCVNRATVKIIHRSNDRPNIYLTVQKIRHSLTSFKDLDFLIPQGWKPGERIPKFLVFFDNITESIKAAKALKARLPLQEQSKIKWFNSDDTPELREYLTEVFREQGEGPRVLYGLYCTDSFGMGVDIADIEIVVQW</sequence>
<keyword evidence="3" id="KW-0413">Isomerase</keyword>
<evidence type="ECO:0000256" key="2">
    <source>
        <dbReference type="ARBA" id="ARBA00023125"/>
    </source>
</evidence>
<dbReference type="AlphaFoldDB" id="A0AAD5VD59"/>
<dbReference type="GO" id="GO:0005694">
    <property type="term" value="C:chromosome"/>
    <property type="evidence" value="ECO:0007669"/>
    <property type="project" value="TreeGrafter"/>
</dbReference>
<evidence type="ECO:0000313" key="7">
    <source>
        <dbReference type="Proteomes" id="UP001212997"/>
    </source>
</evidence>
<evidence type="ECO:0000256" key="4">
    <source>
        <dbReference type="ARBA" id="ARBA00023242"/>
    </source>
</evidence>
<dbReference type="GO" id="GO:0005634">
    <property type="term" value="C:nucleus"/>
    <property type="evidence" value="ECO:0007669"/>
    <property type="project" value="TreeGrafter"/>
</dbReference>
<gene>
    <name evidence="6" type="ORF">NLI96_g179</name>
</gene>
<comment type="similarity">
    <text evidence="1">Belongs to the helicase family. RecQ subfamily.</text>
</comment>
<keyword evidence="2" id="KW-0238">DNA-binding</keyword>
<evidence type="ECO:0000256" key="3">
    <source>
        <dbReference type="ARBA" id="ARBA00023235"/>
    </source>
</evidence>
<protein>
    <recommendedName>
        <fullName evidence="5">Helicase ATP-binding domain-containing protein</fullName>
    </recommendedName>
</protein>
<dbReference type="GO" id="GO:0009378">
    <property type="term" value="F:four-way junction helicase activity"/>
    <property type="evidence" value="ECO:0007669"/>
    <property type="project" value="TreeGrafter"/>
</dbReference>
<dbReference type="Gene3D" id="3.40.50.300">
    <property type="entry name" value="P-loop containing nucleotide triphosphate hydrolases"/>
    <property type="match status" value="2"/>
</dbReference>
<dbReference type="InterPro" id="IPR011545">
    <property type="entry name" value="DEAD/DEAH_box_helicase_dom"/>
</dbReference>
<dbReference type="PANTHER" id="PTHR13710:SF153">
    <property type="entry name" value="RECQ-LIKE DNA HELICASE BLM"/>
    <property type="match status" value="1"/>
</dbReference>
<dbReference type="EMBL" id="JANAWD010000003">
    <property type="protein sequence ID" value="KAJ3492163.1"/>
    <property type="molecule type" value="Genomic_DNA"/>
</dbReference>